<keyword evidence="1" id="KW-0812">Transmembrane</keyword>
<reference evidence="2 3" key="1">
    <citation type="submission" date="2021-04" db="EMBL/GenBank/DDBJ databases">
        <title>Draft genome sequence of Paenibacillus cisolokensis, LC2-13A.</title>
        <authorList>
            <person name="Uke A."/>
            <person name="Chhe C."/>
            <person name="Baramee S."/>
            <person name="Kosugi A."/>
        </authorList>
    </citation>
    <scope>NUCLEOTIDE SEQUENCE [LARGE SCALE GENOMIC DNA]</scope>
    <source>
        <strain evidence="2 3">LC2-13A</strain>
    </source>
</reference>
<keyword evidence="3" id="KW-1185">Reference proteome</keyword>
<gene>
    <name evidence="2" type="ORF">PACILC2_06370</name>
</gene>
<keyword evidence="1" id="KW-1133">Transmembrane helix</keyword>
<feature type="transmembrane region" description="Helical" evidence="1">
    <location>
        <begin position="12"/>
        <end position="34"/>
    </location>
</feature>
<accession>A0ABQ4N1N6</accession>
<comment type="caution">
    <text evidence="2">The sequence shown here is derived from an EMBL/GenBank/DDBJ whole genome shotgun (WGS) entry which is preliminary data.</text>
</comment>
<organism evidence="2 3">
    <name type="scientific">Paenibacillus cisolokensis</name>
    <dbReference type="NCBI Taxonomy" id="1658519"/>
    <lineage>
        <taxon>Bacteria</taxon>
        <taxon>Bacillati</taxon>
        <taxon>Bacillota</taxon>
        <taxon>Bacilli</taxon>
        <taxon>Bacillales</taxon>
        <taxon>Paenibacillaceae</taxon>
        <taxon>Paenibacillus</taxon>
    </lineage>
</organism>
<name>A0ABQ4N1N6_9BACL</name>
<dbReference type="EMBL" id="BOVJ01000019">
    <property type="protein sequence ID" value="GIQ62069.1"/>
    <property type="molecule type" value="Genomic_DNA"/>
</dbReference>
<evidence type="ECO:0000313" key="2">
    <source>
        <dbReference type="EMBL" id="GIQ62069.1"/>
    </source>
</evidence>
<evidence type="ECO:0000256" key="1">
    <source>
        <dbReference type="SAM" id="Phobius"/>
    </source>
</evidence>
<proteinExistence type="predicted"/>
<dbReference type="Proteomes" id="UP000680304">
    <property type="component" value="Unassembled WGS sequence"/>
</dbReference>
<evidence type="ECO:0000313" key="3">
    <source>
        <dbReference type="Proteomes" id="UP000680304"/>
    </source>
</evidence>
<protein>
    <submittedName>
        <fullName evidence="2">Uncharacterized protein</fullName>
    </submittedName>
</protein>
<keyword evidence="1" id="KW-0472">Membrane</keyword>
<sequence>MRHRWKDIAFDTVNTCALVCLMIVTLYPFLHVLAYSLNDAVDSMRGDLTFFPANLRCPTTRSSSGMTHWLTPRL</sequence>
<dbReference type="RefSeq" id="WP_307860324.1">
    <property type="nucleotide sequence ID" value="NZ_BOVJ01000019.1"/>
</dbReference>